<dbReference type="GeneID" id="36517363"/>
<dbReference type="Proteomes" id="UP000238350">
    <property type="component" value="Unassembled WGS sequence"/>
</dbReference>
<organism evidence="1 2">
    <name type="scientific">Wickerhamiella sorbophila</name>
    <dbReference type="NCBI Taxonomy" id="45607"/>
    <lineage>
        <taxon>Eukaryota</taxon>
        <taxon>Fungi</taxon>
        <taxon>Dikarya</taxon>
        <taxon>Ascomycota</taxon>
        <taxon>Saccharomycotina</taxon>
        <taxon>Dipodascomycetes</taxon>
        <taxon>Dipodascales</taxon>
        <taxon>Trichomonascaceae</taxon>
        <taxon>Wickerhamiella</taxon>
    </lineage>
</organism>
<accession>A0A2T0FLZ1</accession>
<protein>
    <submittedName>
        <fullName evidence="1">Uncharacterized protein</fullName>
    </submittedName>
</protein>
<reference evidence="1 2" key="1">
    <citation type="submission" date="2017-04" db="EMBL/GenBank/DDBJ databases">
        <title>Genome sequencing of [Candida] sorbophila.</title>
        <authorList>
            <person name="Ahn J.O."/>
        </authorList>
    </citation>
    <scope>NUCLEOTIDE SEQUENCE [LARGE SCALE GENOMIC DNA]</scope>
    <source>
        <strain evidence="1 2">DS02</strain>
    </source>
</reference>
<gene>
    <name evidence="1" type="ORF">B9G98_03615</name>
</gene>
<dbReference type="RefSeq" id="XP_024665940.1">
    <property type="nucleotide sequence ID" value="XM_024810172.1"/>
</dbReference>
<evidence type="ECO:0000313" key="2">
    <source>
        <dbReference type="Proteomes" id="UP000238350"/>
    </source>
</evidence>
<dbReference type="EMBL" id="NDIQ01000022">
    <property type="protein sequence ID" value="PRT55995.1"/>
    <property type="molecule type" value="Genomic_DNA"/>
</dbReference>
<name>A0A2T0FLZ1_9ASCO</name>
<dbReference type="AlphaFoldDB" id="A0A2T0FLZ1"/>
<evidence type="ECO:0000313" key="1">
    <source>
        <dbReference type="EMBL" id="PRT55995.1"/>
    </source>
</evidence>
<comment type="caution">
    <text evidence="1">The sequence shown here is derived from an EMBL/GenBank/DDBJ whole genome shotgun (WGS) entry which is preliminary data.</text>
</comment>
<proteinExistence type="predicted"/>
<keyword evidence="2" id="KW-1185">Reference proteome</keyword>
<sequence>MLSLGEALSLLKPVNSRKYLENCISCLKDYERKSKQKLFLRPLRSKPTSTPQTPFPLDGRTVFTALCQAFVAVYQTIEELTRDGFSNSEEYLYWKLQDLIALHIIRVGFKALEVPAQSIEHKERLMLKGR</sequence>